<evidence type="ECO:0000313" key="2">
    <source>
        <dbReference type="EMBL" id="CAG6743217.1"/>
    </source>
</evidence>
<feature type="transmembrane region" description="Helical" evidence="1">
    <location>
        <begin position="12"/>
        <end position="38"/>
    </location>
</feature>
<keyword evidence="1" id="KW-0812">Transmembrane</keyword>
<name>A0A8D9E7G3_9HEMI</name>
<sequence>MLYRPGFSASPLLLLGISSLTCFLITFLTNFLMCFSLYRISCEYSRSSRDEITRLLLRMKLMVCSSKSIRQSPLFLLHFVFLSPSPLYGGSDLLELYSTVLIYPPPL</sequence>
<proteinExistence type="predicted"/>
<keyword evidence="1" id="KW-0472">Membrane</keyword>
<dbReference type="AlphaFoldDB" id="A0A8D9E7G3"/>
<protein>
    <submittedName>
        <fullName evidence="2">Uncharacterized protein</fullName>
    </submittedName>
</protein>
<accession>A0A8D9E7G3</accession>
<evidence type="ECO:0000256" key="1">
    <source>
        <dbReference type="SAM" id="Phobius"/>
    </source>
</evidence>
<organism evidence="2">
    <name type="scientific">Cacopsylla melanoneura</name>
    <dbReference type="NCBI Taxonomy" id="428564"/>
    <lineage>
        <taxon>Eukaryota</taxon>
        <taxon>Metazoa</taxon>
        <taxon>Ecdysozoa</taxon>
        <taxon>Arthropoda</taxon>
        <taxon>Hexapoda</taxon>
        <taxon>Insecta</taxon>
        <taxon>Pterygota</taxon>
        <taxon>Neoptera</taxon>
        <taxon>Paraneoptera</taxon>
        <taxon>Hemiptera</taxon>
        <taxon>Sternorrhyncha</taxon>
        <taxon>Psylloidea</taxon>
        <taxon>Psyllidae</taxon>
        <taxon>Psyllinae</taxon>
        <taxon>Cacopsylla</taxon>
    </lineage>
</organism>
<dbReference type="EMBL" id="HBUF01444621">
    <property type="protein sequence ID" value="CAG6743217.1"/>
    <property type="molecule type" value="Transcribed_RNA"/>
</dbReference>
<keyword evidence="1" id="KW-1133">Transmembrane helix</keyword>
<reference evidence="2" key="1">
    <citation type="submission" date="2021-05" db="EMBL/GenBank/DDBJ databases">
        <authorList>
            <person name="Alioto T."/>
            <person name="Alioto T."/>
            <person name="Gomez Garrido J."/>
        </authorList>
    </citation>
    <scope>NUCLEOTIDE SEQUENCE</scope>
</reference>